<comment type="caution">
    <text evidence="2">The sequence shown here is derived from an EMBL/GenBank/DDBJ whole genome shotgun (WGS) entry which is preliminary data.</text>
</comment>
<evidence type="ECO:0000313" key="2">
    <source>
        <dbReference type="EMBL" id="VDI44763.1"/>
    </source>
</evidence>
<accession>A0A8B6F534</accession>
<dbReference type="Proteomes" id="UP000596742">
    <property type="component" value="Unassembled WGS sequence"/>
</dbReference>
<name>A0A8B6F534_MYTGA</name>
<dbReference type="PANTHER" id="PTHR47027:SF20">
    <property type="entry name" value="REVERSE TRANSCRIPTASE-LIKE PROTEIN WITH RNA-DIRECTED DNA POLYMERASE DOMAIN"/>
    <property type="match status" value="1"/>
</dbReference>
<dbReference type="InterPro" id="IPR000477">
    <property type="entry name" value="RT_dom"/>
</dbReference>
<proteinExistence type="predicted"/>
<protein>
    <recommendedName>
        <fullName evidence="1">Reverse transcriptase domain-containing protein</fullName>
    </recommendedName>
</protein>
<evidence type="ECO:0000259" key="1">
    <source>
        <dbReference type="PROSITE" id="PS50878"/>
    </source>
</evidence>
<reference evidence="2" key="1">
    <citation type="submission" date="2018-11" db="EMBL/GenBank/DDBJ databases">
        <authorList>
            <person name="Alioto T."/>
            <person name="Alioto T."/>
        </authorList>
    </citation>
    <scope>NUCLEOTIDE SEQUENCE</scope>
</reference>
<organism evidence="2 3">
    <name type="scientific">Mytilus galloprovincialis</name>
    <name type="common">Mediterranean mussel</name>
    <dbReference type="NCBI Taxonomy" id="29158"/>
    <lineage>
        <taxon>Eukaryota</taxon>
        <taxon>Metazoa</taxon>
        <taxon>Spiralia</taxon>
        <taxon>Lophotrochozoa</taxon>
        <taxon>Mollusca</taxon>
        <taxon>Bivalvia</taxon>
        <taxon>Autobranchia</taxon>
        <taxon>Pteriomorphia</taxon>
        <taxon>Mytilida</taxon>
        <taxon>Mytiloidea</taxon>
        <taxon>Mytilidae</taxon>
        <taxon>Mytilinae</taxon>
        <taxon>Mytilus</taxon>
    </lineage>
</organism>
<dbReference type="EMBL" id="UYJE01006291">
    <property type="protein sequence ID" value="VDI44763.1"/>
    <property type="molecule type" value="Genomic_DNA"/>
</dbReference>
<evidence type="ECO:0000313" key="3">
    <source>
        <dbReference type="Proteomes" id="UP000596742"/>
    </source>
</evidence>
<dbReference type="AlphaFoldDB" id="A0A8B6F534"/>
<dbReference type="OrthoDB" id="2277222at2759"/>
<dbReference type="PANTHER" id="PTHR47027">
    <property type="entry name" value="REVERSE TRANSCRIPTASE DOMAIN-CONTAINING PROTEIN"/>
    <property type="match status" value="1"/>
</dbReference>
<dbReference type="SUPFAM" id="SSF56672">
    <property type="entry name" value="DNA/RNA polymerases"/>
    <property type="match status" value="1"/>
</dbReference>
<gene>
    <name evidence="2" type="ORF">MGAL_10B010504</name>
</gene>
<dbReference type="InterPro" id="IPR043502">
    <property type="entry name" value="DNA/RNA_pol_sf"/>
</dbReference>
<dbReference type="Pfam" id="PF00078">
    <property type="entry name" value="RVT_1"/>
    <property type="match status" value="1"/>
</dbReference>
<keyword evidence="3" id="KW-1185">Reference proteome</keyword>
<feature type="domain" description="Reverse transcriptase" evidence="1">
    <location>
        <begin position="1"/>
        <end position="187"/>
    </location>
</feature>
<dbReference type="PROSITE" id="PS50878">
    <property type="entry name" value="RT_POL"/>
    <property type="match status" value="1"/>
</dbReference>
<sequence length="279" mass="31497">MAYQKLLCSTLASFTMQEVIRHYIERNSKVNVVLMDSMKAFDSLWHDALLLKLKEYGVSGNFWLLIDEMYRDMKSSILFNNKLTRWFQLQRGVRQGGVLSAVLFLVFINNLLLKLNNTSYGTILYDVRVACSVQADDIALMSPTTQGMQTLINICQLLSERWAFKFSPEIPIVTSTKHVGNLLESSLNSTEQTMNACHMLRATTISIMNSGVHPAILNTSTCLQIVNLLVCTRAIYGCELWNALTKSELLLLERPHGLVCKAVQGLPKRSRSDKCTSHL</sequence>